<dbReference type="AlphaFoldDB" id="A0A9N8DJZ3"/>
<feature type="region of interest" description="Disordered" evidence="1">
    <location>
        <begin position="1"/>
        <end position="23"/>
    </location>
</feature>
<evidence type="ECO:0000313" key="2">
    <source>
        <dbReference type="EMBL" id="CAB9504082.1"/>
    </source>
</evidence>
<proteinExistence type="predicted"/>
<keyword evidence="3" id="KW-1185">Reference proteome</keyword>
<gene>
    <name evidence="2" type="ORF">SEMRO_185_G080290.1</name>
</gene>
<dbReference type="EMBL" id="CAICTM010000184">
    <property type="protein sequence ID" value="CAB9504082.1"/>
    <property type="molecule type" value="Genomic_DNA"/>
</dbReference>
<dbReference type="GO" id="GO:0000124">
    <property type="term" value="C:SAGA complex"/>
    <property type="evidence" value="ECO:0007669"/>
    <property type="project" value="InterPro"/>
</dbReference>
<dbReference type="InterPro" id="IPR018783">
    <property type="entry name" value="TF_ENY2"/>
</dbReference>
<dbReference type="GO" id="GO:0006406">
    <property type="term" value="P:mRNA export from nucleus"/>
    <property type="evidence" value="ECO:0007669"/>
    <property type="project" value="InterPro"/>
</dbReference>
<dbReference type="Pfam" id="PF10163">
    <property type="entry name" value="EnY2"/>
    <property type="match status" value="1"/>
</dbReference>
<dbReference type="InterPro" id="IPR038212">
    <property type="entry name" value="TF_EnY2_sf"/>
</dbReference>
<accession>A0A9N8DJZ3</accession>
<name>A0A9N8DJZ3_9STRA</name>
<dbReference type="GO" id="GO:0005643">
    <property type="term" value="C:nuclear pore"/>
    <property type="evidence" value="ECO:0007669"/>
    <property type="project" value="InterPro"/>
</dbReference>
<organism evidence="2 3">
    <name type="scientific">Seminavis robusta</name>
    <dbReference type="NCBI Taxonomy" id="568900"/>
    <lineage>
        <taxon>Eukaryota</taxon>
        <taxon>Sar</taxon>
        <taxon>Stramenopiles</taxon>
        <taxon>Ochrophyta</taxon>
        <taxon>Bacillariophyta</taxon>
        <taxon>Bacillariophyceae</taxon>
        <taxon>Bacillariophycidae</taxon>
        <taxon>Naviculales</taxon>
        <taxon>Naviculaceae</taxon>
        <taxon>Seminavis</taxon>
    </lineage>
</organism>
<dbReference type="Proteomes" id="UP001153069">
    <property type="component" value="Unassembled WGS sequence"/>
</dbReference>
<dbReference type="Gene3D" id="1.10.246.140">
    <property type="match status" value="1"/>
</dbReference>
<sequence>MTEQKQETKKGKAAKEERKEASKIVHRLQESGDFQRLQEQLLCKILYDHPEWWDKMRQQVRESVQSKEAGVLDITLDELSHDLVKAGKDAVPEEIREAMMAQIQEAVASQSHR</sequence>
<evidence type="ECO:0000256" key="1">
    <source>
        <dbReference type="SAM" id="MobiDB-lite"/>
    </source>
</evidence>
<comment type="caution">
    <text evidence="2">The sequence shown here is derived from an EMBL/GenBank/DDBJ whole genome shotgun (WGS) entry which is preliminary data.</text>
</comment>
<reference evidence="2" key="1">
    <citation type="submission" date="2020-06" db="EMBL/GenBank/DDBJ databases">
        <authorList>
            <consortium name="Plant Systems Biology data submission"/>
        </authorList>
    </citation>
    <scope>NUCLEOTIDE SEQUENCE</scope>
    <source>
        <strain evidence="2">D6</strain>
    </source>
</reference>
<protein>
    <recommendedName>
        <fullName evidence="4">Transcription and mRNA export factor ENY2</fullName>
    </recommendedName>
</protein>
<dbReference type="PANTHER" id="PTHR12514">
    <property type="entry name" value="ENHANCER OF YELLOW 2 TRANSCRIPTION FACTOR"/>
    <property type="match status" value="1"/>
</dbReference>
<evidence type="ECO:0008006" key="4">
    <source>
        <dbReference type="Google" id="ProtNLM"/>
    </source>
</evidence>
<evidence type="ECO:0000313" key="3">
    <source>
        <dbReference type="Proteomes" id="UP001153069"/>
    </source>
</evidence>
<dbReference type="GO" id="GO:0003713">
    <property type="term" value="F:transcription coactivator activity"/>
    <property type="evidence" value="ECO:0007669"/>
    <property type="project" value="InterPro"/>
</dbReference>